<dbReference type="Proteomes" id="UP000242188">
    <property type="component" value="Unassembled WGS sequence"/>
</dbReference>
<evidence type="ECO:0000256" key="3">
    <source>
        <dbReference type="SAM" id="Phobius"/>
    </source>
</evidence>
<evidence type="ECO:0000313" key="5">
    <source>
        <dbReference type="EMBL" id="OWF51576.1"/>
    </source>
</evidence>
<evidence type="ECO:0000256" key="2">
    <source>
        <dbReference type="SAM" id="Coils"/>
    </source>
</evidence>
<organism evidence="5 6">
    <name type="scientific">Mizuhopecten yessoensis</name>
    <name type="common">Japanese scallop</name>
    <name type="synonym">Patinopecten yessoensis</name>
    <dbReference type="NCBI Taxonomy" id="6573"/>
    <lineage>
        <taxon>Eukaryota</taxon>
        <taxon>Metazoa</taxon>
        <taxon>Spiralia</taxon>
        <taxon>Lophotrochozoa</taxon>
        <taxon>Mollusca</taxon>
        <taxon>Bivalvia</taxon>
        <taxon>Autobranchia</taxon>
        <taxon>Pteriomorphia</taxon>
        <taxon>Pectinida</taxon>
        <taxon>Pectinoidea</taxon>
        <taxon>Pectinidae</taxon>
        <taxon>Mizuhopecten</taxon>
    </lineage>
</organism>
<keyword evidence="3" id="KW-0812">Transmembrane</keyword>
<proteinExistence type="predicted"/>
<dbReference type="PROSITE" id="PS51046">
    <property type="entry name" value="GON"/>
    <property type="match status" value="1"/>
</dbReference>
<evidence type="ECO:0000259" key="4">
    <source>
        <dbReference type="PROSITE" id="PS51046"/>
    </source>
</evidence>
<keyword evidence="3" id="KW-1133">Transmembrane helix</keyword>
<name>A0A210QS72_MIZYE</name>
<keyword evidence="5" id="KW-0401">Integrin</keyword>
<dbReference type="OrthoDB" id="6113960at2759"/>
<feature type="coiled-coil region" evidence="2">
    <location>
        <begin position="108"/>
        <end position="142"/>
    </location>
</feature>
<keyword evidence="2" id="KW-0175">Coiled coil</keyword>
<comment type="caution">
    <text evidence="5">The sequence shown here is derived from an EMBL/GenBank/DDBJ whole genome shotgun (WGS) entry which is preliminary data.</text>
</comment>
<feature type="domain" description="GON" evidence="4">
    <location>
        <begin position="200"/>
        <end position="402"/>
    </location>
</feature>
<dbReference type="AlphaFoldDB" id="A0A210QS72"/>
<dbReference type="GO" id="GO:0008270">
    <property type="term" value="F:zinc ion binding"/>
    <property type="evidence" value="ECO:0007669"/>
    <property type="project" value="InterPro"/>
</dbReference>
<feature type="transmembrane region" description="Helical" evidence="3">
    <location>
        <begin position="20"/>
        <end position="44"/>
    </location>
</feature>
<keyword evidence="6" id="KW-1185">Reference proteome</keyword>
<keyword evidence="1" id="KW-0479">Metal-binding</keyword>
<dbReference type="InterPro" id="IPR012314">
    <property type="entry name" value="Pept_M12B_GON-ADAMTSs"/>
</dbReference>
<dbReference type="Pfam" id="PF08685">
    <property type="entry name" value="GON"/>
    <property type="match status" value="1"/>
</dbReference>
<evidence type="ECO:0000313" key="6">
    <source>
        <dbReference type="Proteomes" id="UP000242188"/>
    </source>
</evidence>
<evidence type="ECO:0000256" key="1">
    <source>
        <dbReference type="ARBA" id="ARBA00022723"/>
    </source>
</evidence>
<dbReference type="GO" id="GO:0004222">
    <property type="term" value="F:metalloendopeptidase activity"/>
    <property type="evidence" value="ECO:0007669"/>
    <property type="project" value="InterPro"/>
</dbReference>
<dbReference type="GO" id="GO:0007229">
    <property type="term" value="P:integrin-mediated signaling pathway"/>
    <property type="evidence" value="ECO:0007669"/>
    <property type="project" value="UniProtKB-KW"/>
</dbReference>
<gene>
    <name evidence="5" type="ORF">KP79_PYT24374</name>
</gene>
<dbReference type="EMBL" id="NEDP02002206">
    <property type="protein sequence ID" value="OWF51576.1"/>
    <property type="molecule type" value="Genomic_DNA"/>
</dbReference>
<keyword evidence="3" id="KW-0472">Membrane</keyword>
<protein>
    <submittedName>
        <fullName evidence="5">A disintegrin and metalloproteinase with thrombospondin motifs 9</fullName>
    </submittedName>
</protein>
<accession>A0A210QS72</accession>
<reference evidence="5 6" key="1">
    <citation type="journal article" date="2017" name="Nat. Ecol. Evol.">
        <title>Scallop genome provides insights into evolution of bilaterian karyotype and development.</title>
        <authorList>
            <person name="Wang S."/>
            <person name="Zhang J."/>
            <person name="Jiao W."/>
            <person name="Li J."/>
            <person name="Xun X."/>
            <person name="Sun Y."/>
            <person name="Guo X."/>
            <person name="Huan P."/>
            <person name="Dong B."/>
            <person name="Zhang L."/>
            <person name="Hu X."/>
            <person name="Sun X."/>
            <person name="Wang J."/>
            <person name="Zhao C."/>
            <person name="Wang Y."/>
            <person name="Wang D."/>
            <person name="Huang X."/>
            <person name="Wang R."/>
            <person name="Lv J."/>
            <person name="Li Y."/>
            <person name="Zhang Z."/>
            <person name="Liu B."/>
            <person name="Lu W."/>
            <person name="Hui Y."/>
            <person name="Liang J."/>
            <person name="Zhou Z."/>
            <person name="Hou R."/>
            <person name="Li X."/>
            <person name="Liu Y."/>
            <person name="Li H."/>
            <person name="Ning X."/>
            <person name="Lin Y."/>
            <person name="Zhao L."/>
            <person name="Xing Q."/>
            <person name="Dou J."/>
            <person name="Li Y."/>
            <person name="Mao J."/>
            <person name="Guo H."/>
            <person name="Dou H."/>
            <person name="Li T."/>
            <person name="Mu C."/>
            <person name="Jiang W."/>
            <person name="Fu Q."/>
            <person name="Fu X."/>
            <person name="Miao Y."/>
            <person name="Liu J."/>
            <person name="Yu Q."/>
            <person name="Li R."/>
            <person name="Liao H."/>
            <person name="Li X."/>
            <person name="Kong Y."/>
            <person name="Jiang Z."/>
            <person name="Chourrout D."/>
            <person name="Li R."/>
            <person name="Bao Z."/>
        </authorList>
    </citation>
    <scope>NUCLEOTIDE SEQUENCE [LARGE SCALE GENOMIC DNA]</scope>
    <source>
        <strain evidence="5 6">PY_sf001</strain>
    </source>
</reference>
<sequence length="415" mass="46562">MWLGVPGERRPGRQCGKMEILNISSIFLVFLVFLANTADGTWLAKSRGLRSSSTDKSGKSETVSTKMQQDWSNLFDRSISNLETHLITESNNMLEGLFKETETEGSVNKQTRNDLDDLMNQINDIRRNMDTMSNKHAQLEKRMGSALRARTEKQHNTMNIGNMLRDLNEMSSKLAGITGSVSSLTERAGDISLRNPEVTRPADCQAVKNCNSDYGNGEYYLYPTALQGQRVKVYCNGMHGPDPKEYITLLNTNTATYNFSLRYDNDYCLFRDRVGDAVSTFHKIRIKIEDMSVQRYDLSFADTIEEAPDTQKAPKFGSGGGCSWDYMWRRFEQCTAPGGFVIDTSGTGLVVDPHLQWTAYGYGNRVDTVHRSKDNSHVTAACDGWCAWCYPRGQMFLQLAPEVGLIGDATEPVCT</sequence>